<name>A0A0P0IRX9_BLAVI</name>
<keyword evidence="2" id="KW-1003">Cell membrane</keyword>
<dbReference type="EMBL" id="LN907867">
    <property type="protein sequence ID" value="CUU42465.1"/>
    <property type="molecule type" value="Genomic_DNA"/>
</dbReference>
<keyword evidence="5 6" id="KW-0472">Membrane</keyword>
<evidence type="ECO:0000256" key="6">
    <source>
        <dbReference type="SAM" id="Phobius"/>
    </source>
</evidence>
<dbReference type="OrthoDB" id="9810505at2"/>
<dbReference type="PATRIC" id="fig|1079.6.peg.2107"/>
<reference evidence="8" key="1">
    <citation type="journal article" date="2016" name="Genome Announc.">
        <title>Revised genome sequence of the purple photosynthetic bacterium Blastochloris viridis.</title>
        <authorList>
            <person name="Liu L.N."/>
            <person name="Faulkner M."/>
            <person name="Liu X."/>
            <person name="Huang F."/>
            <person name="Darby A.C."/>
            <person name="Hall N."/>
        </authorList>
    </citation>
    <scope>NUCLEOTIDE SEQUENCE [LARGE SCALE GENOMIC DNA]</scope>
    <source>
        <strain evidence="8">ATCC 19567 / DSM 133 / F</strain>
    </source>
</reference>
<gene>
    <name evidence="7" type="ORF">BVIRIDIS_14770</name>
</gene>
<evidence type="ECO:0000256" key="2">
    <source>
        <dbReference type="ARBA" id="ARBA00022475"/>
    </source>
</evidence>
<dbReference type="RefSeq" id="WP_055037515.1">
    <property type="nucleotide sequence ID" value="NZ_AP014854.2"/>
</dbReference>
<feature type="transmembrane region" description="Helical" evidence="6">
    <location>
        <begin position="176"/>
        <end position="194"/>
    </location>
</feature>
<dbReference type="GO" id="GO:0005886">
    <property type="term" value="C:plasma membrane"/>
    <property type="evidence" value="ECO:0007669"/>
    <property type="project" value="UniProtKB-SubCell"/>
</dbReference>
<dbReference type="STRING" id="1079.BVIR_2032"/>
<dbReference type="PANTHER" id="PTHR30482:SF10">
    <property type="entry name" value="HIGH-AFFINITY BRANCHED-CHAIN AMINO ACID TRANSPORT PROTEIN BRAE"/>
    <property type="match status" value="1"/>
</dbReference>
<dbReference type="GO" id="GO:0015658">
    <property type="term" value="F:branched-chain amino acid transmembrane transporter activity"/>
    <property type="evidence" value="ECO:0007669"/>
    <property type="project" value="InterPro"/>
</dbReference>
<feature type="transmembrane region" description="Helical" evidence="6">
    <location>
        <begin position="120"/>
        <end position="144"/>
    </location>
</feature>
<proteinExistence type="predicted"/>
<evidence type="ECO:0000256" key="3">
    <source>
        <dbReference type="ARBA" id="ARBA00022692"/>
    </source>
</evidence>
<feature type="transmembrane region" description="Helical" evidence="6">
    <location>
        <begin position="88"/>
        <end position="108"/>
    </location>
</feature>
<evidence type="ECO:0000256" key="5">
    <source>
        <dbReference type="ARBA" id="ARBA00023136"/>
    </source>
</evidence>
<dbReference type="Pfam" id="PF02653">
    <property type="entry name" value="BPD_transp_2"/>
    <property type="match status" value="1"/>
</dbReference>
<feature type="transmembrane region" description="Helical" evidence="6">
    <location>
        <begin position="254"/>
        <end position="275"/>
    </location>
</feature>
<keyword evidence="3 6" id="KW-0812">Transmembrane</keyword>
<dbReference type="AlphaFoldDB" id="A0A0P0IRX9"/>
<keyword evidence="8" id="KW-1185">Reference proteome</keyword>
<feature type="transmembrane region" description="Helical" evidence="6">
    <location>
        <begin position="32"/>
        <end position="54"/>
    </location>
</feature>
<accession>A0A0P0IRX9</accession>
<dbReference type="InterPro" id="IPR043428">
    <property type="entry name" value="LivM-like"/>
</dbReference>
<keyword evidence="4 6" id="KW-1133">Transmembrane helix</keyword>
<dbReference type="KEGG" id="bvr:BVIR_2032"/>
<feature type="transmembrane region" description="Helical" evidence="6">
    <location>
        <begin position="206"/>
        <end position="234"/>
    </location>
</feature>
<protein>
    <submittedName>
        <fullName evidence="7">Leucine/isoleucine/valine transporter permease subunit</fullName>
    </submittedName>
</protein>
<evidence type="ECO:0000313" key="7">
    <source>
        <dbReference type="EMBL" id="CUU42465.1"/>
    </source>
</evidence>
<dbReference type="CDD" id="cd06581">
    <property type="entry name" value="TM_PBP1_LivM_like"/>
    <property type="match status" value="1"/>
</dbReference>
<organism evidence="7 8">
    <name type="scientific">Blastochloris viridis</name>
    <name type="common">Rhodopseudomonas viridis</name>
    <dbReference type="NCBI Taxonomy" id="1079"/>
    <lineage>
        <taxon>Bacteria</taxon>
        <taxon>Pseudomonadati</taxon>
        <taxon>Pseudomonadota</taxon>
        <taxon>Alphaproteobacteria</taxon>
        <taxon>Hyphomicrobiales</taxon>
        <taxon>Blastochloridaceae</taxon>
        <taxon>Blastochloris</taxon>
    </lineage>
</organism>
<evidence type="ECO:0000256" key="4">
    <source>
        <dbReference type="ARBA" id="ARBA00022989"/>
    </source>
</evidence>
<dbReference type="PANTHER" id="PTHR30482">
    <property type="entry name" value="HIGH-AFFINITY BRANCHED-CHAIN AMINO ACID TRANSPORT SYSTEM PERMEASE"/>
    <property type="match status" value="1"/>
</dbReference>
<sequence length="288" mass="29768">MSGMLAGYAGLLALVLVNAVLAYSQYLVLRAGVFSLATAGIASLGAYAAAILAVRWQVPGALALIAAGGVGLIAGVVLSLPLARLRGVFQAIATLAFVQIVLSLALYAEPLTGGAMGFNAIPRLVDLPGVAATFAIVLFVVIAVSRSRIGRAFDTIRQDETVAVSLGIAVVEWHRLAFALSGLIAGLGGGLMACRNYSLVPEDFGFPLLMAVLTQVVLGGRIAVAGPLVGAAVLTLLPEVARPLADYRMAVNGALLVLVAVCWPHGIVDTVAFHLRDRALRVREAVRP</sequence>
<dbReference type="Proteomes" id="UP000065734">
    <property type="component" value="Chromosome I"/>
</dbReference>
<evidence type="ECO:0000256" key="1">
    <source>
        <dbReference type="ARBA" id="ARBA00004651"/>
    </source>
</evidence>
<feature type="transmembrane region" description="Helical" evidence="6">
    <location>
        <begin position="61"/>
        <end position="82"/>
    </location>
</feature>
<comment type="subcellular location">
    <subcellularLocation>
        <location evidence="1">Cell membrane</location>
        <topology evidence="1">Multi-pass membrane protein</topology>
    </subcellularLocation>
</comment>
<dbReference type="InterPro" id="IPR001851">
    <property type="entry name" value="ABC_transp_permease"/>
</dbReference>
<evidence type="ECO:0000313" key="8">
    <source>
        <dbReference type="Proteomes" id="UP000065734"/>
    </source>
</evidence>